<keyword evidence="10 11" id="KW-0998">Cell outer membrane</keyword>
<proteinExistence type="inferred from homology"/>
<dbReference type="InterPro" id="IPR036942">
    <property type="entry name" value="Beta-barrel_TonB_sf"/>
</dbReference>
<dbReference type="AlphaFoldDB" id="A0A7W9BTZ3"/>
<evidence type="ECO:0000256" key="6">
    <source>
        <dbReference type="ARBA" id="ARBA00022729"/>
    </source>
</evidence>
<evidence type="ECO:0000313" key="17">
    <source>
        <dbReference type="Proteomes" id="UP000546701"/>
    </source>
</evidence>
<name>A0A7W9BTZ3_9SPHN</name>
<reference evidence="16 17" key="1">
    <citation type="submission" date="2020-08" db="EMBL/GenBank/DDBJ databases">
        <title>Genomic Encyclopedia of Type Strains, Phase IV (KMG-IV): sequencing the most valuable type-strain genomes for metagenomic binning, comparative biology and taxonomic classification.</title>
        <authorList>
            <person name="Goeker M."/>
        </authorList>
    </citation>
    <scope>NUCLEOTIDE SEQUENCE [LARGE SCALE GENOMIC DNA]</scope>
    <source>
        <strain evidence="16 17">DSM 103336</strain>
    </source>
</reference>
<dbReference type="PANTHER" id="PTHR40980:SF3">
    <property type="entry name" value="TONB-DEPENDENT RECEPTOR-LIKE BETA-BARREL DOMAIN-CONTAINING PROTEIN"/>
    <property type="match status" value="1"/>
</dbReference>
<keyword evidence="4" id="KW-0410">Iron transport</keyword>
<dbReference type="InterPro" id="IPR010104">
    <property type="entry name" value="TonB_rcpt_bac"/>
</dbReference>
<evidence type="ECO:0000256" key="14">
    <source>
        <dbReference type="SAM" id="SignalP"/>
    </source>
</evidence>
<dbReference type="InterPro" id="IPR039426">
    <property type="entry name" value="TonB-dep_rcpt-like"/>
</dbReference>
<evidence type="ECO:0000256" key="12">
    <source>
        <dbReference type="PROSITE-ProRule" id="PRU10144"/>
    </source>
</evidence>
<keyword evidence="7" id="KW-0408">Iron</keyword>
<dbReference type="InterPro" id="IPR037066">
    <property type="entry name" value="Plug_dom_sf"/>
</dbReference>
<feature type="signal peptide" evidence="14">
    <location>
        <begin position="1"/>
        <end position="24"/>
    </location>
</feature>
<dbReference type="SMART" id="SM00965">
    <property type="entry name" value="STN"/>
    <property type="match status" value="1"/>
</dbReference>
<sequence>MTNLKQRLCRSAALALALSTVAMADAASAQTAQRRVRLTIAAQSLDRALEQVARQSGNDILFTRATVAGVQAPALNGAFAAETAVRQLIAGTSLTVTRDAAGALIVRPLLAAAQQTPLTAPTASAVAASESDIVVTGKFSDGVEAALDVKRNADSISDAVVAADIGKLPAFNVAEALQRVPGVTIVREAGEGQFISVRGLGPNFQAVTFDGMPLAYNENIRNSGQSGRQFRLQVLPATLIDSVVVIKSPTADLVEGGIGSTVDIRLIDPLDRKPFIAASAFAGYEERTDTVNPNGSLSAGWRNADETFGVFGGVSYSKREVQFDRLRTGWETAVVAGLGSIRIPSDAQTYLELENRERISGVLGVQWRPAPNLEFSVDGLVSQFNNETTERRLTYYIPSQISRLDVSSAVVEDGRLVAGTIRGARIRNYAEYLDQSHRNSQLNATMKLDLGDWHIEPRFSYARADSDLDTPIQRVQYRTANGQGGDLTFDFRGDPLDTGSINALYTSLDLTDPSKMIYESFAVRPINSRDEDKTGVLNISRNLDFGLGALRFTKLAFGGQYSDRYRDYQRRDRSTTVLRDGVTRTDAFLDYPTPSNAFDQSIDTFQSWTNVDWDLFNKSYVLKDEFDGVNPSTDDLVATAADLQNSYRIGEEIAAGYGRVDFAADLGRVPLSGNLGLRYVYTATDVLGTTVSPVVDAAGKVSTAATPNRTKASYSTWLPSFNASFGLTDEIKLRLAASRTMTRPSLSELRNSINTNSVTVTNIYNLGAAALADPTINLTASAGNPNLRPYTSWNYDLSFEWYFKRFGAFTAAAFHKDISDYIASDFETRSLAFSVSDGSTLPVDVLVSTPTNVGDATISGIEFGYTNRLPFGFGITATATFTTSDLKLNSSSAGTRSAGVMGVSDTSYSITPFFESGPFEFNVSYTYRSAYMTDSGAVVTSLPTTDDVVAYYQDGYGIVDLGASYQLRPNVELFAQAVNILDQRQVSYAGTRDEVSEIHTFGRTVNLGVRAKF</sequence>
<keyword evidence="8 13" id="KW-0798">TonB box</keyword>
<keyword evidence="5 11" id="KW-0812">Transmembrane</keyword>
<keyword evidence="16" id="KW-0675">Receptor</keyword>
<evidence type="ECO:0000256" key="8">
    <source>
        <dbReference type="ARBA" id="ARBA00023077"/>
    </source>
</evidence>
<gene>
    <name evidence="16" type="ORF">FHS99_002576</name>
</gene>
<comment type="similarity">
    <text evidence="11 13">Belongs to the TonB-dependent receptor family.</text>
</comment>
<dbReference type="Gene3D" id="3.55.50.30">
    <property type="match status" value="1"/>
</dbReference>
<dbReference type="Gene3D" id="2.40.170.20">
    <property type="entry name" value="TonB-dependent receptor, beta-barrel domain"/>
    <property type="match status" value="1"/>
</dbReference>
<feature type="short sequence motif" description="TonB C-terminal box" evidence="12">
    <location>
        <begin position="996"/>
        <end position="1013"/>
    </location>
</feature>
<comment type="subcellular location">
    <subcellularLocation>
        <location evidence="1 11">Cell outer membrane</location>
        <topology evidence="1 11">Multi-pass membrane protein</topology>
    </subcellularLocation>
</comment>
<dbReference type="InterPro" id="IPR000531">
    <property type="entry name" value="Beta-barrel_TonB"/>
</dbReference>
<evidence type="ECO:0000256" key="13">
    <source>
        <dbReference type="RuleBase" id="RU003357"/>
    </source>
</evidence>
<keyword evidence="17" id="KW-1185">Reference proteome</keyword>
<keyword evidence="9 11" id="KW-0472">Membrane</keyword>
<feature type="domain" description="Secretin/TonB short N-terminal" evidence="15">
    <location>
        <begin position="58"/>
        <end position="109"/>
    </location>
</feature>
<keyword evidence="6 14" id="KW-0732">Signal</keyword>
<evidence type="ECO:0000256" key="9">
    <source>
        <dbReference type="ARBA" id="ARBA00023136"/>
    </source>
</evidence>
<dbReference type="GO" id="GO:0009279">
    <property type="term" value="C:cell outer membrane"/>
    <property type="evidence" value="ECO:0007669"/>
    <property type="project" value="UniProtKB-SubCell"/>
</dbReference>
<evidence type="ECO:0000256" key="5">
    <source>
        <dbReference type="ARBA" id="ARBA00022692"/>
    </source>
</evidence>
<evidence type="ECO:0000256" key="3">
    <source>
        <dbReference type="ARBA" id="ARBA00022452"/>
    </source>
</evidence>
<protein>
    <submittedName>
        <fullName evidence="16">TonB-dependent receptor</fullName>
    </submittedName>
</protein>
<dbReference type="CDD" id="cd01347">
    <property type="entry name" value="ligand_gated_channel"/>
    <property type="match status" value="1"/>
</dbReference>
<evidence type="ECO:0000256" key="1">
    <source>
        <dbReference type="ARBA" id="ARBA00004571"/>
    </source>
</evidence>
<dbReference type="OrthoDB" id="5476657at2"/>
<dbReference type="EMBL" id="JACIJR010000006">
    <property type="protein sequence ID" value="MBB5730078.1"/>
    <property type="molecule type" value="Genomic_DNA"/>
</dbReference>
<dbReference type="SUPFAM" id="SSF56935">
    <property type="entry name" value="Porins"/>
    <property type="match status" value="1"/>
</dbReference>
<dbReference type="GO" id="GO:0006826">
    <property type="term" value="P:iron ion transport"/>
    <property type="evidence" value="ECO:0007669"/>
    <property type="project" value="UniProtKB-KW"/>
</dbReference>
<dbReference type="Proteomes" id="UP000546701">
    <property type="component" value="Unassembled WGS sequence"/>
</dbReference>
<dbReference type="PROSITE" id="PS52016">
    <property type="entry name" value="TONB_DEPENDENT_REC_3"/>
    <property type="match status" value="1"/>
</dbReference>
<feature type="chain" id="PRO_5031435183" evidence="14">
    <location>
        <begin position="25"/>
        <end position="1013"/>
    </location>
</feature>
<dbReference type="Pfam" id="PF07715">
    <property type="entry name" value="Plug"/>
    <property type="match status" value="1"/>
</dbReference>
<evidence type="ECO:0000256" key="4">
    <source>
        <dbReference type="ARBA" id="ARBA00022496"/>
    </source>
</evidence>
<comment type="caution">
    <text evidence="16">The sequence shown here is derived from an EMBL/GenBank/DDBJ whole genome shotgun (WGS) entry which is preliminary data.</text>
</comment>
<evidence type="ECO:0000256" key="10">
    <source>
        <dbReference type="ARBA" id="ARBA00023237"/>
    </source>
</evidence>
<dbReference type="InterPro" id="IPR012910">
    <property type="entry name" value="Plug_dom"/>
</dbReference>
<evidence type="ECO:0000256" key="2">
    <source>
        <dbReference type="ARBA" id="ARBA00022448"/>
    </source>
</evidence>
<accession>A0A7W9BTZ3</accession>
<dbReference type="InterPro" id="IPR011662">
    <property type="entry name" value="Secretin/TonB_short_N"/>
</dbReference>
<dbReference type="Pfam" id="PF00593">
    <property type="entry name" value="TonB_dep_Rec_b-barrel"/>
    <property type="match status" value="1"/>
</dbReference>
<organism evidence="16 17">
    <name type="scientific">Sphingomonas prati</name>
    <dbReference type="NCBI Taxonomy" id="1843237"/>
    <lineage>
        <taxon>Bacteria</taxon>
        <taxon>Pseudomonadati</taxon>
        <taxon>Pseudomonadota</taxon>
        <taxon>Alphaproteobacteria</taxon>
        <taxon>Sphingomonadales</taxon>
        <taxon>Sphingomonadaceae</taxon>
        <taxon>Sphingomonas</taxon>
    </lineage>
</organism>
<evidence type="ECO:0000259" key="15">
    <source>
        <dbReference type="SMART" id="SM00965"/>
    </source>
</evidence>
<dbReference type="InterPro" id="IPR010917">
    <property type="entry name" value="TonB_rcpt_CS"/>
</dbReference>
<evidence type="ECO:0000313" key="16">
    <source>
        <dbReference type="EMBL" id="MBB5730078.1"/>
    </source>
</evidence>
<keyword evidence="2 11" id="KW-0813">Transport</keyword>
<dbReference type="PROSITE" id="PS01156">
    <property type="entry name" value="TONB_DEPENDENT_REC_2"/>
    <property type="match status" value="1"/>
</dbReference>
<evidence type="ECO:0000256" key="7">
    <source>
        <dbReference type="ARBA" id="ARBA00023004"/>
    </source>
</evidence>
<evidence type="ECO:0000256" key="11">
    <source>
        <dbReference type="PROSITE-ProRule" id="PRU01360"/>
    </source>
</evidence>
<keyword evidence="4" id="KW-0406">Ion transport</keyword>
<dbReference type="Gene3D" id="2.170.130.10">
    <property type="entry name" value="TonB-dependent receptor, plug domain"/>
    <property type="match status" value="1"/>
</dbReference>
<dbReference type="NCBIfam" id="TIGR01782">
    <property type="entry name" value="TonB-Xanth-Caul"/>
    <property type="match status" value="1"/>
</dbReference>
<dbReference type="RefSeq" id="WP_157176412.1">
    <property type="nucleotide sequence ID" value="NZ_BMJP01000004.1"/>
</dbReference>
<keyword evidence="3 11" id="KW-1134">Transmembrane beta strand</keyword>
<dbReference type="PANTHER" id="PTHR40980">
    <property type="entry name" value="PLUG DOMAIN-CONTAINING PROTEIN"/>
    <property type="match status" value="1"/>
</dbReference>